<feature type="compositionally biased region" description="Low complexity" evidence="6">
    <location>
        <begin position="413"/>
        <end position="430"/>
    </location>
</feature>
<protein>
    <recommendedName>
        <fullName evidence="2">HECT-type E3 ubiquitin transferase</fullName>
        <ecNumber evidence="2">2.3.2.26</ecNumber>
    </recommendedName>
</protein>
<reference evidence="8" key="1">
    <citation type="submission" date="2021-01" db="EMBL/GenBank/DDBJ databases">
        <authorList>
            <person name="Corre E."/>
            <person name="Pelletier E."/>
            <person name="Niang G."/>
            <person name="Scheremetjew M."/>
            <person name="Finn R."/>
            <person name="Kale V."/>
            <person name="Holt S."/>
            <person name="Cochrane G."/>
            <person name="Meng A."/>
            <person name="Brown T."/>
            <person name="Cohen L."/>
        </authorList>
    </citation>
    <scope>NUCLEOTIDE SEQUENCE</scope>
    <source>
        <strain evidence="8">RCC3387</strain>
    </source>
</reference>
<dbReference type="EC" id="2.3.2.26" evidence="2"/>
<gene>
    <name evidence="8" type="ORF">BRAN1462_LOCUS20941</name>
</gene>
<dbReference type="GO" id="GO:0061630">
    <property type="term" value="F:ubiquitin protein ligase activity"/>
    <property type="evidence" value="ECO:0007669"/>
    <property type="project" value="UniProtKB-EC"/>
</dbReference>
<keyword evidence="4 5" id="KW-0833">Ubl conjugation pathway</keyword>
<evidence type="ECO:0000256" key="5">
    <source>
        <dbReference type="PROSITE-ProRule" id="PRU00104"/>
    </source>
</evidence>
<feature type="region of interest" description="Disordered" evidence="6">
    <location>
        <begin position="413"/>
        <end position="438"/>
    </location>
</feature>
<dbReference type="InterPro" id="IPR044611">
    <property type="entry name" value="E3A/B/C-like"/>
</dbReference>
<evidence type="ECO:0000256" key="6">
    <source>
        <dbReference type="SAM" id="MobiDB-lite"/>
    </source>
</evidence>
<dbReference type="InterPro" id="IPR000569">
    <property type="entry name" value="HECT_dom"/>
</dbReference>
<feature type="active site" description="Glycyl thioester intermediate" evidence="5">
    <location>
        <position position="695"/>
    </location>
</feature>
<evidence type="ECO:0000256" key="4">
    <source>
        <dbReference type="ARBA" id="ARBA00022786"/>
    </source>
</evidence>
<dbReference type="Gene3D" id="3.90.1750.10">
    <property type="entry name" value="Hect, E3 ligase catalytic domains"/>
    <property type="match status" value="2"/>
</dbReference>
<evidence type="ECO:0000313" key="8">
    <source>
        <dbReference type="EMBL" id="CAD9555519.1"/>
    </source>
</evidence>
<dbReference type="Gene3D" id="3.30.2410.10">
    <property type="entry name" value="Hect, E3 ligase catalytic domain"/>
    <property type="match status" value="1"/>
</dbReference>
<organism evidence="8">
    <name type="scientific">Zooxanthella nutricula</name>
    <dbReference type="NCBI Taxonomy" id="1333877"/>
    <lineage>
        <taxon>Eukaryota</taxon>
        <taxon>Sar</taxon>
        <taxon>Alveolata</taxon>
        <taxon>Dinophyceae</taxon>
        <taxon>Peridiniales</taxon>
        <taxon>Peridiniales incertae sedis</taxon>
        <taxon>Zooxanthella</taxon>
    </lineage>
</organism>
<dbReference type="EMBL" id="HBGW01033169">
    <property type="protein sequence ID" value="CAD9555519.1"/>
    <property type="molecule type" value="Transcribed_RNA"/>
</dbReference>
<name>A0A7S2NRT3_9DINO</name>
<dbReference type="FunFam" id="3.30.2410.10:FF:000003">
    <property type="entry name" value="probable E3 ubiquitin-protein ligase HERC4 isoform X1"/>
    <property type="match status" value="1"/>
</dbReference>
<proteinExistence type="predicted"/>
<feature type="domain" description="HECT" evidence="7">
    <location>
        <begin position="364"/>
        <end position="727"/>
    </location>
</feature>
<dbReference type="SUPFAM" id="SSF57850">
    <property type="entry name" value="RING/U-box"/>
    <property type="match status" value="1"/>
</dbReference>
<dbReference type="SUPFAM" id="SSF56204">
    <property type="entry name" value="Hect, E3 ligase catalytic domain"/>
    <property type="match status" value="1"/>
</dbReference>
<dbReference type="InterPro" id="IPR035983">
    <property type="entry name" value="Hect_E3_ubiquitin_ligase"/>
</dbReference>
<accession>A0A7S2NRT3</accession>
<dbReference type="PROSITE" id="PS50237">
    <property type="entry name" value="HECT"/>
    <property type="match status" value="1"/>
</dbReference>
<comment type="catalytic activity">
    <reaction evidence="1">
        <text>S-ubiquitinyl-[E2 ubiquitin-conjugating enzyme]-L-cysteine + [acceptor protein]-L-lysine = [E2 ubiquitin-conjugating enzyme]-L-cysteine + N(6)-ubiquitinyl-[acceptor protein]-L-lysine.</text>
        <dbReference type="EC" id="2.3.2.26"/>
    </reaction>
</comment>
<dbReference type="AlphaFoldDB" id="A0A7S2NRT3"/>
<dbReference type="PANTHER" id="PTHR45700:SF8">
    <property type="entry name" value="HECT-TYPE E3 UBIQUITIN TRANSFERASE"/>
    <property type="match status" value="1"/>
</dbReference>
<evidence type="ECO:0000256" key="2">
    <source>
        <dbReference type="ARBA" id="ARBA00012485"/>
    </source>
</evidence>
<dbReference type="PANTHER" id="PTHR45700">
    <property type="entry name" value="UBIQUITIN-PROTEIN LIGASE E3C"/>
    <property type="match status" value="1"/>
</dbReference>
<keyword evidence="3" id="KW-0808">Transferase</keyword>
<dbReference type="GO" id="GO:0000209">
    <property type="term" value="P:protein polyubiquitination"/>
    <property type="evidence" value="ECO:0007669"/>
    <property type="project" value="InterPro"/>
</dbReference>
<sequence>MQLSEDIGVVNNAHAASAYNAARANTANAVSPPQDSGSMDDDTAEPCVWIAVLLAALLPMLTDALPRDHGGVCIMPHPHDMVKQEATVFVDTGTGRTLFRTNKLCDNCGLRIHDRFFFHCSKNCDIDFCQECHRKSQELLNTFLERAGDEDRDAMYNRLFWVIDVTERVGFHVLRRSVAERARLANELAFEWPTPLFERLIQAAIDVVNAKVVHVQDVKDITSDSRFWYAMGWLQFLYSANSLPCSTRRLDEQGTRGPKVEYERFILEGINKCEPSSEFNRWREHPRAKVPDVLAVENFGLSDDFCSFLTHSNLVPVSFRRVCLLCDVWEQIQSTGRIHPLELKVPREPLALVERVVLTFQDLSDAQLRRPLRVTFEGEDAIGPGVMREFFQVALRSFLDGSACASRIRDTAGAGDDAGAGEADDASGASAGAGGREGAGAKLFRCNGQRRTYWFDETAENPDAYKAIGVLLGQAVVNNVLVPSIFPRVLYERLLQDLESPCARQMGIQEVAMVSEEVAQSLRLVLEYTCEDIGAVFGDMGWERTGHITEDCQLTQANKHDFVQAYIDWFFGERVRRQLEPLSVGFRAILGGSSLLRSMVDSVQLEKIVCGGTIPVDAAAIQRGSSHEGWTSEEQSDYLPIFWEVLSDFTEAQKVQFVVFVTASDRVPLRGWQDLGLIVQKNGVGDERLPTAYTCFSQLLLPRYTCRERLRSNLLSAIANSEGFGLR</sequence>
<evidence type="ECO:0000259" key="7">
    <source>
        <dbReference type="PROSITE" id="PS50237"/>
    </source>
</evidence>
<dbReference type="SMART" id="SM00119">
    <property type="entry name" value="HECTc"/>
    <property type="match status" value="1"/>
</dbReference>
<evidence type="ECO:0000256" key="1">
    <source>
        <dbReference type="ARBA" id="ARBA00000885"/>
    </source>
</evidence>
<dbReference type="Gene3D" id="3.30.2160.10">
    <property type="entry name" value="Hect, E3 ligase catalytic domain"/>
    <property type="match status" value="1"/>
</dbReference>
<dbReference type="Pfam" id="PF00632">
    <property type="entry name" value="HECT"/>
    <property type="match status" value="1"/>
</dbReference>
<evidence type="ECO:0000256" key="3">
    <source>
        <dbReference type="ARBA" id="ARBA00022679"/>
    </source>
</evidence>